<feature type="transmembrane region" description="Helical" evidence="8">
    <location>
        <begin position="362"/>
        <end position="381"/>
    </location>
</feature>
<keyword evidence="2" id="KW-0813">Transport</keyword>
<name>A0AAU7DNZ5_9BACT</name>
<comment type="subcellular location">
    <subcellularLocation>
        <location evidence="1">Cell membrane</location>
        <topology evidence="1">Multi-pass membrane protein</topology>
    </subcellularLocation>
</comment>
<dbReference type="NCBIfam" id="TIGR00711">
    <property type="entry name" value="efflux_EmrB"/>
    <property type="match status" value="1"/>
</dbReference>
<feature type="transmembrane region" description="Helical" evidence="8">
    <location>
        <begin position="260"/>
        <end position="282"/>
    </location>
</feature>
<keyword evidence="5 8" id="KW-1133">Transmembrane helix</keyword>
<protein>
    <submittedName>
        <fullName evidence="10">DHA2 family efflux MFS transporter permease subunit</fullName>
    </submittedName>
</protein>
<dbReference type="InterPro" id="IPR020846">
    <property type="entry name" value="MFS_dom"/>
</dbReference>
<feature type="transmembrane region" description="Helical" evidence="8">
    <location>
        <begin position="38"/>
        <end position="58"/>
    </location>
</feature>
<evidence type="ECO:0000256" key="8">
    <source>
        <dbReference type="SAM" id="Phobius"/>
    </source>
</evidence>
<dbReference type="Pfam" id="PF07690">
    <property type="entry name" value="MFS_1"/>
    <property type="match status" value="1"/>
</dbReference>
<dbReference type="SUPFAM" id="SSF103473">
    <property type="entry name" value="MFS general substrate transporter"/>
    <property type="match status" value="1"/>
</dbReference>
<dbReference type="InterPro" id="IPR011701">
    <property type="entry name" value="MFS"/>
</dbReference>
<dbReference type="PROSITE" id="PS50850">
    <property type="entry name" value="MFS"/>
    <property type="match status" value="1"/>
</dbReference>
<sequence>MPELQTEPQAPAGGAPAKTMENPDAASMTQWKPRVNPWLIAATVALAAFMEVLDTSIANVALPHIAGSLGASTDQSTWVLTSYLVSNAIVLPLGGWASSLMGRRNFFVFCITVFTIASFLCGAAPSLPMLLIFRVIQGAGGGGMQPMAQAIMADSFEPHKRGQAFALYGLVAVLAPSIGPTLGGWITDNYTWRWIFFINIPVGILAFILVTRLVEDPPWIKADPSKLKNMDYMGLAFLTIAMGGMQIMLDKGEEQDWFSSSFICFFAVLFVGGIIGLVWWEWRQKNPLINLRLFRFKNFAICCFLMMLVGGVLNANTVLQPQFMQQLLGYNATTAGLALTAGGIALVVVMPMAGFATGKISARTLAVVGFIMFIVTFRYAAYVTTLQMSFSQASWLRVVQMLPLPFCFISITNAAYVGMPKEESNQVAGLINFVRNLGGSIMIAITNAQVTSRSLWHQQHLQGAMQAGSNAFEQHRQALSGFLSGTFGGPNSGGMALASIYNQLNQQAQMQGYQDVYMELSWLSFFLVFMAFMLNANRPGQGPGASAMH</sequence>
<organism evidence="10">
    <name type="scientific">Telmatobacter sp. DSM 110680</name>
    <dbReference type="NCBI Taxonomy" id="3036704"/>
    <lineage>
        <taxon>Bacteria</taxon>
        <taxon>Pseudomonadati</taxon>
        <taxon>Acidobacteriota</taxon>
        <taxon>Terriglobia</taxon>
        <taxon>Terriglobales</taxon>
        <taxon>Acidobacteriaceae</taxon>
        <taxon>Telmatobacter</taxon>
    </lineage>
</organism>
<dbReference type="PRINTS" id="PR01036">
    <property type="entry name" value="TCRTETB"/>
</dbReference>
<feature type="transmembrane region" description="Helical" evidence="8">
    <location>
        <begin position="327"/>
        <end position="350"/>
    </location>
</feature>
<dbReference type="PANTHER" id="PTHR23501">
    <property type="entry name" value="MAJOR FACILITATOR SUPERFAMILY"/>
    <property type="match status" value="1"/>
</dbReference>
<reference evidence="10" key="1">
    <citation type="submission" date="2023-03" db="EMBL/GenBank/DDBJ databases">
        <title>Edaphobacter sp.</title>
        <authorList>
            <person name="Huber K.J."/>
            <person name="Papendorf J."/>
            <person name="Pilke C."/>
            <person name="Bunk B."/>
            <person name="Sproeer C."/>
            <person name="Pester M."/>
        </authorList>
    </citation>
    <scope>NUCLEOTIDE SEQUENCE</scope>
    <source>
        <strain evidence="10">DSM 110680</strain>
    </source>
</reference>
<keyword evidence="3" id="KW-1003">Cell membrane</keyword>
<feature type="transmembrane region" description="Helical" evidence="8">
    <location>
        <begin position="516"/>
        <end position="534"/>
    </location>
</feature>
<evidence type="ECO:0000256" key="1">
    <source>
        <dbReference type="ARBA" id="ARBA00004651"/>
    </source>
</evidence>
<dbReference type="RefSeq" id="WP_348264351.1">
    <property type="nucleotide sequence ID" value="NZ_CP121196.1"/>
</dbReference>
<feature type="domain" description="Major facilitator superfamily (MFS) profile" evidence="9">
    <location>
        <begin position="40"/>
        <end position="539"/>
    </location>
</feature>
<feature type="transmembrane region" description="Helical" evidence="8">
    <location>
        <begin position="401"/>
        <end position="419"/>
    </location>
</feature>
<feature type="transmembrane region" description="Helical" evidence="8">
    <location>
        <begin position="232"/>
        <end position="248"/>
    </location>
</feature>
<evidence type="ECO:0000256" key="2">
    <source>
        <dbReference type="ARBA" id="ARBA00022448"/>
    </source>
</evidence>
<keyword evidence="6 8" id="KW-0472">Membrane</keyword>
<dbReference type="InterPro" id="IPR036259">
    <property type="entry name" value="MFS_trans_sf"/>
</dbReference>
<dbReference type="Gene3D" id="1.20.1250.20">
    <property type="entry name" value="MFS general substrate transporter like domains"/>
    <property type="match status" value="1"/>
</dbReference>
<dbReference type="Gene3D" id="1.20.1720.10">
    <property type="entry name" value="Multidrug resistance protein D"/>
    <property type="match status" value="1"/>
</dbReference>
<evidence type="ECO:0000256" key="4">
    <source>
        <dbReference type="ARBA" id="ARBA00022692"/>
    </source>
</evidence>
<dbReference type="InterPro" id="IPR004638">
    <property type="entry name" value="EmrB-like"/>
</dbReference>
<feature type="transmembrane region" description="Helical" evidence="8">
    <location>
        <begin position="78"/>
        <end position="99"/>
    </location>
</feature>
<evidence type="ECO:0000256" key="3">
    <source>
        <dbReference type="ARBA" id="ARBA00022475"/>
    </source>
</evidence>
<evidence type="ECO:0000259" key="9">
    <source>
        <dbReference type="PROSITE" id="PS50850"/>
    </source>
</evidence>
<feature type="transmembrane region" description="Helical" evidence="8">
    <location>
        <begin position="192"/>
        <end position="211"/>
    </location>
</feature>
<dbReference type="GO" id="GO:0005886">
    <property type="term" value="C:plasma membrane"/>
    <property type="evidence" value="ECO:0007669"/>
    <property type="project" value="UniProtKB-SubCell"/>
</dbReference>
<feature type="transmembrane region" description="Helical" evidence="8">
    <location>
        <begin position="106"/>
        <end position="125"/>
    </location>
</feature>
<keyword evidence="4 8" id="KW-0812">Transmembrane</keyword>
<evidence type="ECO:0000256" key="6">
    <source>
        <dbReference type="ARBA" id="ARBA00023136"/>
    </source>
</evidence>
<dbReference type="PANTHER" id="PTHR23501:SF174">
    <property type="entry name" value="MULTIDRUG EXPORT PROTEIN EMRB-RELATED"/>
    <property type="match status" value="1"/>
</dbReference>
<dbReference type="AlphaFoldDB" id="A0AAU7DNZ5"/>
<feature type="transmembrane region" description="Helical" evidence="8">
    <location>
        <begin position="294"/>
        <end position="315"/>
    </location>
</feature>
<evidence type="ECO:0000256" key="5">
    <source>
        <dbReference type="ARBA" id="ARBA00022989"/>
    </source>
</evidence>
<feature type="transmembrane region" description="Helical" evidence="8">
    <location>
        <begin position="165"/>
        <end position="186"/>
    </location>
</feature>
<proteinExistence type="predicted"/>
<evidence type="ECO:0000313" key="10">
    <source>
        <dbReference type="EMBL" id="XBH19136.1"/>
    </source>
</evidence>
<accession>A0AAU7DNZ5</accession>
<gene>
    <name evidence="10" type="ORF">P8935_07400</name>
</gene>
<dbReference type="CDD" id="cd17503">
    <property type="entry name" value="MFS_LmrB_MDR_like"/>
    <property type="match status" value="1"/>
</dbReference>
<dbReference type="GO" id="GO:0022857">
    <property type="term" value="F:transmembrane transporter activity"/>
    <property type="evidence" value="ECO:0007669"/>
    <property type="project" value="InterPro"/>
</dbReference>
<dbReference type="EMBL" id="CP121196">
    <property type="protein sequence ID" value="XBH19136.1"/>
    <property type="molecule type" value="Genomic_DNA"/>
</dbReference>
<evidence type="ECO:0000256" key="7">
    <source>
        <dbReference type="SAM" id="MobiDB-lite"/>
    </source>
</evidence>
<feature type="region of interest" description="Disordered" evidence="7">
    <location>
        <begin position="1"/>
        <end position="28"/>
    </location>
</feature>